<organism evidence="3 4">
    <name type="scientific">Lysobacter silvisoli</name>
    <dbReference type="NCBI Taxonomy" id="2293254"/>
    <lineage>
        <taxon>Bacteria</taxon>
        <taxon>Pseudomonadati</taxon>
        <taxon>Pseudomonadota</taxon>
        <taxon>Gammaproteobacteria</taxon>
        <taxon>Lysobacterales</taxon>
        <taxon>Lysobacteraceae</taxon>
        <taxon>Lysobacter</taxon>
    </lineage>
</organism>
<dbReference type="InterPro" id="IPR036913">
    <property type="entry name" value="YegP-like_sf"/>
</dbReference>
<comment type="caution">
    <text evidence="3">The sequence shown here is derived from an EMBL/GenBank/DDBJ whole genome shotgun (WGS) entry which is preliminary data.</text>
</comment>
<evidence type="ECO:0000313" key="4">
    <source>
        <dbReference type="Proteomes" id="UP000264492"/>
    </source>
</evidence>
<dbReference type="RefSeq" id="WP_115858750.1">
    <property type="nucleotide sequence ID" value="NZ_QTSU01000001.1"/>
</dbReference>
<accession>A0A371K5U6</accession>
<keyword evidence="4" id="KW-1185">Reference proteome</keyword>
<dbReference type="AlphaFoldDB" id="A0A371K5U6"/>
<dbReference type="EMBL" id="QTSU01000001">
    <property type="protein sequence ID" value="RDZ29313.1"/>
    <property type="molecule type" value="Genomic_DNA"/>
</dbReference>
<name>A0A371K5U6_9GAMM</name>
<proteinExistence type="inferred from homology"/>
<dbReference type="Proteomes" id="UP000264492">
    <property type="component" value="Unassembled WGS sequence"/>
</dbReference>
<dbReference type="SUPFAM" id="SSF160113">
    <property type="entry name" value="YegP-like"/>
    <property type="match status" value="1"/>
</dbReference>
<dbReference type="Gene3D" id="3.30.160.160">
    <property type="entry name" value="YegP-like"/>
    <property type="match status" value="1"/>
</dbReference>
<dbReference type="InterPro" id="IPR010879">
    <property type="entry name" value="DUF1508"/>
</dbReference>
<sequence>MYFKLYKDSQGDWRWTLYAANHRKIADSAEGYNKKSDCEDGIALVKSVMASTPVKD</sequence>
<dbReference type="OrthoDB" id="9802792at2"/>
<dbReference type="Pfam" id="PF07411">
    <property type="entry name" value="DUF1508"/>
    <property type="match status" value="1"/>
</dbReference>
<evidence type="ECO:0000256" key="1">
    <source>
        <dbReference type="ARBA" id="ARBA00007576"/>
    </source>
</evidence>
<comment type="similarity">
    <text evidence="1">Belongs to the UPF0339 family. Duplicated subfamily.</text>
</comment>
<feature type="domain" description="DUF1508" evidence="2">
    <location>
        <begin position="8"/>
        <end position="56"/>
    </location>
</feature>
<evidence type="ECO:0000259" key="2">
    <source>
        <dbReference type="Pfam" id="PF07411"/>
    </source>
</evidence>
<protein>
    <submittedName>
        <fullName evidence="3">DUF1508 domain-containing protein</fullName>
    </submittedName>
</protein>
<evidence type="ECO:0000313" key="3">
    <source>
        <dbReference type="EMBL" id="RDZ29313.1"/>
    </source>
</evidence>
<gene>
    <name evidence="3" type="ORF">DX914_09585</name>
</gene>
<reference evidence="3 4" key="1">
    <citation type="submission" date="2018-08" db="EMBL/GenBank/DDBJ databases">
        <title>Lysobacter sp. zong2l5, whole genome shotgun sequence.</title>
        <authorList>
            <person name="Zhang X."/>
            <person name="Feng G."/>
            <person name="Zhu H."/>
        </authorList>
    </citation>
    <scope>NUCLEOTIDE SEQUENCE [LARGE SCALE GENOMIC DNA]</scope>
    <source>
        <strain evidence="4">zong2l5</strain>
    </source>
</reference>